<evidence type="ECO:0000256" key="1">
    <source>
        <dbReference type="SAM" id="SignalP"/>
    </source>
</evidence>
<evidence type="ECO:0000313" key="3">
    <source>
        <dbReference type="Proteomes" id="UP000428330"/>
    </source>
</evidence>
<feature type="signal peptide" evidence="1">
    <location>
        <begin position="1"/>
        <end position="29"/>
    </location>
</feature>
<reference evidence="3" key="1">
    <citation type="submission" date="2018-12" db="EMBL/GenBank/DDBJ databases">
        <title>Complete genome sequence of Roseovarius sp. MME-070.</title>
        <authorList>
            <person name="Nam Y.-D."/>
            <person name="Kang J."/>
            <person name="Chung W.-H."/>
            <person name="Park Y.S."/>
        </authorList>
    </citation>
    <scope>NUCLEOTIDE SEQUENCE [LARGE SCALE GENOMIC DNA]</scope>
    <source>
        <strain evidence="3">MME-070</strain>
    </source>
</reference>
<evidence type="ECO:0000313" key="2">
    <source>
        <dbReference type="EMBL" id="QGY00233.1"/>
    </source>
</evidence>
<keyword evidence="1" id="KW-0732">Signal</keyword>
<gene>
    <name evidence="2" type="ORF">EI983_18965</name>
</gene>
<dbReference type="RefSeq" id="WP_157708913.1">
    <property type="nucleotide sequence ID" value="NZ_CP034348.1"/>
</dbReference>
<dbReference type="EMBL" id="CP034348">
    <property type="protein sequence ID" value="QGY00233.1"/>
    <property type="molecule type" value="Genomic_DNA"/>
</dbReference>
<dbReference type="OrthoDB" id="582665at2"/>
<name>A0A6I6IVM5_9RHOB</name>
<dbReference type="KEGG" id="rom:EI983_18965"/>
<feature type="chain" id="PRO_5026324709" evidence="1">
    <location>
        <begin position="30"/>
        <end position="135"/>
    </location>
</feature>
<proteinExistence type="predicted"/>
<sequence>MNTRVMTAAATALTLALTGLVGGAEPAQAFGFDVCKKVKTKIVNRTGEQVKIYDLDYHDYGSDLWRSEPVDDFYMPANEVRFITRNLENVNEARTQIRIKYKKLDSDGEYRIKAKDWSASSTCSKNKTYVVYLDN</sequence>
<keyword evidence="3" id="KW-1185">Reference proteome</keyword>
<dbReference type="Proteomes" id="UP000428330">
    <property type="component" value="Chromosome"/>
</dbReference>
<protein>
    <submittedName>
        <fullName evidence="2">Uncharacterized protein</fullName>
    </submittedName>
</protein>
<organism evidence="2 3">
    <name type="scientific">Roseovarius faecimaris</name>
    <dbReference type="NCBI Taxonomy" id="2494550"/>
    <lineage>
        <taxon>Bacteria</taxon>
        <taxon>Pseudomonadati</taxon>
        <taxon>Pseudomonadota</taxon>
        <taxon>Alphaproteobacteria</taxon>
        <taxon>Rhodobacterales</taxon>
        <taxon>Roseobacteraceae</taxon>
        <taxon>Roseovarius</taxon>
    </lineage>
</organism>
<accession>A0A6I6IVM5</accession>
<dbReference type="AlphaFoldDB" id="A0A6I6IVM5"/>